<evidence type="ECO:0000313" key="2">
    <source>
        <dbReference type="EMBL" id="KAH7309802.1"/>
    </source>
</evidence>
<gene>
    <name evidence="2" type="ORF">B0I35DRAFT_86727</name>
</gene>
<name>A0A8K0SJM6_9HYPO</name>
<comment type="caution">
    <text evidence="2">The sequence shown here is derived from an EMBL/GenBank/DDBJ whole genome shotgun (WGS) entry which is preliminary data.</text>
</comment>
<evidence type="ECO:0000313" key="3">
    <source>
        <dbReference type="Proteomes" id="UP000813444"/>
    </source>
</evidence>
<feature type="region of interest" description="Disordered" evidence="1">
    <location>
        <begin position="155"/>
        <end position="188"/>
    </location>
</feature>
<accession>A0A8K0SJM6</accession>
<feature type="region of interest" description="Disordered" evidence="1">
    <location>
        <begin position="38"/>
        <end position="61"/>
    </location>
</feature>
<dbReference type="AlphaFoldDB" id="A0A8K0SJM6"/>
<keyword evidence="3" id="KW-1185">Reference proteome</keyword>
<organism evidence="2 3">
    <name type="scientific">Stachybotrys elegans</name>
    <dbReference type="NCBI Taxonomy" id="80388"/>
    <lineage>
        <taxon>Eukaryota</taxon>
        <taxon>Fungi</taxon>
        <taxon>Dikarya</taxon>
        <taxon>Ascomycota</taxon>
        <taxon>Pezizomycotina</taxon>
        <taxon>Sordariomycetes</taxon>
        <taxon>Hypocreomycetidae</taxon>
        <taxon>Hypocreales</taxon>
        <taxon>Stachybotryaceae</taxon>
        <taxon>Stachybotrys</taxon>
    </lineage>
</organism>
<protein>
    <submittedName>
        <fullName evidence="2">Uncharacterized protein</fullName>
    </submittedName>
</protein>
<feature type="region of interest" description="Disordered" evidence="1">
    <location>
        <begin position="114"/>
        <end position="136"/>
    </location>
</feature>
<proteinExistence type="predicted"/>
<dbReference type="EMBL" id="JAGPNK010000013">
    <property type="protein sequence ID" value="KAH7309802.1"/>
    <property type="molecule type" value="Genomic_DNA"/>
</dbReference>
<dbReference type="Proteomes" id="UP000813444">
    <property type="component" value="Unassembled WGS sequence"/>
</dbReference>
<sequence length="188" mass="20591">MHHYHSQAMVAAPLPRYSVHICWTLIISLSFSVSVPPPPPPPLPHGSGQKPPKQPRRRSGLVCTHDAARDCLRVVAPFVGTRGERQLWEDGGTPLFTGGRRWRDGGRGSWHCTTTSPDFGQPAPVKPTPAEPDTSCPSIRKHWRAIAGPFVVHRASPARSPHNPKGLDGPQITRVSSCSSTTYQTRLH</sequence>
<feature type="compositionally biased region" description="Polar residues" evidence="1">
    <location>
        <begin position="173"/>
        <end position="188"/>
    </location>
</feature>
<evidence type="ECO:0000256" key="1">
    <source>
        <dbReference type="SAM" id="MobiDB-lite"/>
    </source>
</evidence>
<reference evidence="2" key="1">
    <citation type="journal article" date="2021" name="Nat. Commun.">
        <title>Genetic determinants of endophytism in the Arabidopsis root mycobiome.</title>
        <authorList>
            <person name="Mesny F."/>
            <person name="Miyauchi S."/>
            <person name="Thiergart T."/>
            <person name="Pickel B."/>
            <person name="Atanasova L."/>
            <person name="Karlsson M."/>
            <person name="Huettel B."/>
            <person name="Barry K.W."/>
            <person name="Haridas S."/>
            <person name="Chen C."/>
            <person name="Bauer D."/>
            <person name="Andreopoulos W."/>
            <person name="Pangilinan J."/>
            <person name="LaButti K."/>
            <person name="Riley R."/>
            <person name="Lipzen A."/>
            <person name="Clum A."/>
            <person name="Drula E."/>
            <person name="Henrissat B."/>
            <person name="Kohler A."/>
            <person name="Grigoriev I.V."/>
            <person name="Martin F.M."/>
            <person name="Hacquard S."/>
        </authorList>
    </citation>
    <scope>NUCLEOTIDE SEQUENCE</scope>
    <source>
        <strain evidence="2">MPI-CAGE-CH-0235</strain>
    </source>
</reference>